<dbReference type="GO" id="GO:0005096">
    <property type="term" value="F:GTPase activator activity"/>
    <property type="evidence" value="ECO:0007669"/>
    <property type="project" value="UniProtKB-KW"/>
</dbReference>
<feature type="compositionally biased region" description="Basic and acidic residues" evidence="6">
    <location>
        <begin position="681"/>
        <end position="690"/>
    </location>
</feature>
<evidence type="ECO:0000259" key="10">
    <source>
        <dbReference type="PROSITE" id="PS51212"/>
    </source>
</evidence>
<evidence type="ECO:0000313" key="11">
    <source>
        <dbReference type="EMBL" id="QDS75074.1"/>
    </source>
</evidence>
<feature type="region of interest" description="Disordered" evidence="6">
    <location>
        <begin position="124"/>
        <end position="161"/>
    </location>
</feature>
<feature type="domain" description="WSC" evidence="10">
    <location>
        <begin position="28"/>
        <end position="115"/>
    </location>
</feature>
<evidence type="ECO:0000256" key="1">
    <source>
        <dbReference type="ARBA" id="ARBA00022468"/>
    </source>
</evidence>
<dbReference type="FunFam" id="1.10.220.150:FF:000014">
    <property type="entry name" value="ADP-ribosylation factor GTPase-activating protein"/>
    <property type="match status" value="1"/>
</dbReference>
<sequence>MAALVLREYWASLLGFLVVCLQIRSSYGLTIQYCSTQNTGGGAAPNNSLYQSNGLCHDNCLSSYAFAVLQGQNCWCSNYAPAAQVSSGKCNTQCPGYPSETCGNEAENLFAYIPLNIAPSGILGATSSTPAPTTPPASSPSVPDATAPSPTPKASSQTPTPVTNVQVVTHSGQVITQTITTTPTSPASPDEGSPKTGIAPGYIAAAVIAGFLGLLIILAGVWFFMRQKRAKDGEKGFHNGSSRDMQRNVSVHSKAGLLSGRNNVPAINTRLSGPLIMDDGTTPRLNPHALMVNENGSKTSLNTIDDHRDYGRTLQVTNPDTRTSFSNEKLSKYQIRKSASDVDPETKSKLLEIQKENGNNSCVDCGAPSPQWASPKFGIFMCLNCSGVHRGLGVHISFVRSITMDAFKPAELARMAAGGNKPWKDFFDGHASNKLEARTFEDCTINDRYDSEAGEEWKERLTAKIEGKEFVAGEKKPKAAPARTRAAMGGAVTGGSAAGSRSGTPNSLARSQSNLGNGSLGSRSASPALGTASLNKKAQNEQYFAKMGAENASRPDDLHPSQGGKFAGFGSDWQPQKKETNAALPGAEDFQKDPLAALTKGFGWLSTTVTKTAQTGFQKLSEADIAAQARTAALTVGGTVTSTLASGGKNATDVFTRFVEGDDHASSSTVRGGGASYSRVQPDDDKRDFWDSFSDVGAERAAAREAARAKKAQVEPERKDFWDEFNDVGEQRMAAKQVPEKKKGNIGTAAMRRPTGGGGGGGAAGGKEEWEDW</sequence>
<feature type="region of interest" description="Disordered" evidence="6">
    <location>
        <begin position="663"/>
        <end position="691"/>
    </location>
</feature>
<dbReference type="Pfam" id="PF01412">
    <property type="entry name" value="ArfGap"/>
    <property type="match status" value="1"/>
</dbReference>
<dbReference type="InterPro" id="IPR002889">
    <property type="entry name" value="WSC_carb-bd"/>
</dbReference>
<name>A0A517LHG1_9PEZI</name>
<feature type="chain" id="PRO_5021923806" description="Arf-GAP domain-containing protein" evidence="8">
    <location>
        <begin position="29"/>
        <end position="773"/>
    </location>
</feature>
<evidence type="ECO:0000256" key="7">
    <source>
        <dbReference type="SAM" id="Phobius"/>
    </source>
</evidence>
<evidence type="ECO:0000313" key="12">
    <source>
        <dbReference type="Proteomes" id="UP000316270"/>
    </source>
</evidence>
<evidence type="ECO:0008006" key="13">
    <source>
        <dbReference type="Google" id="ProtNLM"/>
    </source>
</evidence>
<dbReference type="PROSITE" id="PS51212">
    <property type="entry name" value="WSC"/>
    <property type="match status" value="1"/>
</dbReference>
<keyword evidence="12" id="KW-1185">Reference proteome</keyword>
<feature type="region of interest" description="Disordered" evidence="6">
    <location>
        <begin position="551"/>
        <end position="577"/>
    </location>
</feature>
<keyword evidence="8" id="KW-0732">Signal</keyword>
<feature type="compositionally biased region" description="Low complexity" evidence="6">
    <location>
        <begin position="479"/>
        <end position="490"/>
    </location>
</feature>
<evidence type="ECO:0000256" key="8">
    <source>
        <dbReference type="SAM" id="SignalP"/>
    </source>
</evidence>
<dbReference type="EMBL" id="CP042196">
    <property type="protein sequence ID" value="QDS75074.1"/>
    <property type="molecule type" value="Genomic_DNA"/>
</dbReference>
<evidence type="ECO:0000256" key="6">
    <source>
        <dbReference type="SAM" id="MobiDB-lite"/>
    </source>
</evidence>
<organism evidence="11 12">
    <name type="scientific">Venturia effusa</name>
    <dbReference type="NCBI Taxonomy" id="50376"/>
    <lineage>
        <taxon>Eukaryota</taxon>
        <taxon>Fungi</taxon>
        <taxon>Dikarya</taxon>
        <taxon>Ascomycota</taxon>
        <taxon>Pezizomycotina</taxon>
        <taxon>Dothideomycetes</taxon>
        <taxon>Pleosporomycetidae</taxon>
        <taxon>Venturiales</taxon>
        <taxon>Venturiaceae</taxon>
        <taxon>Venturia</taxon>
    </lineage>
</organism>
<proteinExistence type="predicted"/>
<dbReference type="InterPro" id="IPR037278">
    <property type="entry name" value="ARFGAP/RecO"/>
</dbReference>
<keyword evidence="7" id="KW-0472">Membrane</keyword>
<dbReference type="PROSITE" id="PS50115">
    <property type="entry name" value="ARFGAP"/>
    <property type="match status" value="1"/>
</dbReference>
<dbReference type="PANTHER" id="PTHR46395:SF1">
    <property type="entry name" value="ADP-RIBOSYLATION FACTOR GTPASE-ACTIVATING PROTEIN 1"/>
    <property type="match status" value="1"/>
</dbReference>
<dbReference type="SMART" id="SM00321">
    <property type="entry name" value="WSC"/>
    <property type="match status" value="1"/>
</dbReference>
<dbReference type="SUPFAM" id="SSF57863">
    <property type="entry name" value="ArfGap/RecO-like zinc finger"/>
    <property type="match status" value="1"/>
</dbReference>
<reference evidence="11 12" key="1">
    <citation type="submission" date="2019-07" db="EMBL/GenBank/DDBJ databases">
        <title>Finished genome of Venturia effusa.</title>
        <authorList>
            <person name="Young C.A."/>
            <person name="Cox M.P."/>
            <person name="Ganley A.R.D."/>
            <person name="David W.J."/>
        </authorList>
    </citation>
    <scope>NUCLEOTIDE SEQUENCE [LARGE SCALE GENOMIC DNA]</scope>
    <source>
        <strain evidence="12">albino</strain>
    </source>
</reference>
<feature type="signal peptide" evidence="8">
    <location>
        <begin position="1"/>
        <end position="28"/>
    </location>
</feature>
<dbReference type="PANTHER" id="PTHR46395">
    <property type="entry name" value="ADP-RIBOSYLATION FACTOR GTPASE-ACTIVATING PROTEIN 1"/>
    <property type="match status" value="1"/>
</dbReference>
<feature type="compositionally biased region" description="Low complexity" evidence="6">
    <location>
        <begin position="139"/>
        <end position="148"/>
    </location>
</feature>
<dbReference type="Gene3D" id="1.10.220.150">
    <property type="entry name" value="Arf GTPase activating protein"/>
    <property type="match status" value="1"/>
</dbReference>
<dbReference type="Proteomes" id="UP000316270">
    <property type="component" value="Chromosome 12"/>
</dbReference>
<dbReference type="GO" id="GO:0032012">
    <property type="term" value="P:regulation of ARF protein signal transduction"/>
    <property type="evidence" value="ECO:0007669"/>
    <property type="project" value="TreeGrafter"/>
</dbReference>
<evidence type="ECO:0000256" key="5">
    <source>
        <dbReference type="PROSITE-ProRule" id="PRU00288"/>
    </source>
</evidence>
<keyword evidence="2" id="KW-0479">Metal-binding</keyword>
<dbReference type="AlphaFoldDB" id="A0A517LHG1"/>
<dbReference type="CDD" id="cd08830">
    <property type="entry name" value="ArfGap_ArfGap1"/>
    <property type="match status" value="1"/>
</dbReference>
<evidence type="ECO:0000256" key="2">
    <source>
        <dbReference type="ARBA" id="ARBA00022723"/>
    </source>
</evidence>
<dbReference type="GO" id="GO:0008270">
    <property type="term" value="F:zinc ion binding"/>
    <property type="evidence" value="ECO:0007669"/>
    <property type="project" value="UniProtKB-KW"/>
</dbReference>
<feature type="compositionally biased region" description="Low complexity" evidence="6">
    <location>
        <begin position="510"/>
        <end position="526"/>
    </location>
</feature>
<evidence type="ECO:0000256" key="3">
    <source>
        <dbReference type="ARBA" id="ARBA00022771"/>
    </source>
</evidence>
<keyword evidence="4" id="KW-0862">Zinc</keyword>
<feature type="compositionally biased region" description="Gly residues" evidence="6">
    <location>
        <begin position="755"/>
        <end position="765"/>
    </location>
</feature>
<accession>A0A517LHG1</accession>
<feature type="domain" description="Arf-GAP" evidence="9">
    <location>
        <begin position="347"/>
        <end position="470"/>
    </location>
</feature>
<dbReference type="InterPro" id="IPR001164">
    <property type="entry name" value="ArfGAP_dom"/>
</dbReference>
<keyword evidence="7" id="KW-0812">Transmembrane</keyword>
<evidence type="ECO:0000259" key="9">
    <source>
        <dbReference type="PROSITE" id="PS50115"/>
    </source>
</evidence>
<protein>
    <recommendedName>
        <fullName evidence="13">Arf-GAP domain-containing protein</fullName>
    </recommendedName>
</protein>
<dbReference type="GO" id="GO:0030100">
    <property type="term" value="P:regulation of endocytosis"/>
    <property type="evidence" value="ECO:0007669"/>
    <property type="project" value="TreeGrafter"/>
</dbReference>
<evidence type="ECO:0000256" key="4">
    <source>
        <dbReference type="ARBA" id="ARBA00022833"/>
    </source>
</evidence>
<feature type="region of interest" description="Disordered" evidence="6">
    <location>
        <begin position="730"/>
        <end position="773"/>
    </location>
</feature>
<dbReference type="GO" id="GO:0000139">
    <property type="term" value="C:Golgi membrane"/>
    <property type="evidence" value="ECO:0007669"/>
    <property type="project" value="TreeGrafter"/>
</dbReference>
<dbReference type="Pfam" id="PF01822">
    <property type="entry name" value="WSC"/>
    <property type="match status" value="1"/>
</dbReference>
<keyword evidence="1" id="KW-0343">GTPase activation</keyword>
<dbReference type="SMART" id="SM00105">
    <property type="entry name" value="ArfGap"/>
    <property type="match status" value="1"/>
</dbReference>
<feature type="region of interest" description="Disordered" evidence="6">
    <location>
        <begin position="472"/>
        <end position="528"/>
    </location>
</feature>
<dbReference type="PRINTS" id="PR00405">
    <property type="entry name" value="REVINTRACTNG"/>
</dbReference>
<keyword evidence="3 5" id="KW-0863">Zinc-finger</keyword>
<dbReference type="OrthoDB" id="983479at2759"/>
<feature type="transmembrane region" description="Helical" evidence="7">
    <location>
        <begin position="202"/>
        <end position="225"/>
    </location>
</feature>
<dbReference type="InterPro" id="IPR038508">
    <property type="entry name" value="ArfGAP_dom_sf"/>
</dbReference>
<gene>
    <name evidence="11" type="ORF">FKW77_006774</name>
</gene>
<keyword evidence="7" id="KW-1133">Transmembrane helix</keyword>
<dbReference type="STRING" id="50376.A0A517LHG1"/>